<evidence type="ECO:0000256" key="1">
    <source>
        <dbReference type="ARBA" id="ARBA00004651"/>
    </source>
</evidence>
<dbReference type="PANTHER" id="PTHR23517">
    <property type="entry name" value="RESISTANCE PROTEIN MDTM, PUTATIVE-RELATED-RELATED"/>
    <property type="match status" value="1"/>
</dbReference>
<dbReference type="PRINTS" id="PR01035">
    <property type="entry name" value="TCRTETA"/>
</dbReference>
<name>A0A7J5UIZ0_9MICO</name>
<reference evidence="9 10" key="1">
    <citation type="submission" date="2019-10" db="EMBL/GenBank/DDBJ databases">
        <title>Georgenia wutianyii sp. nov. and Georgenia yuyongxinii sp. nov. isolated from plateau pika (Ochotona curzoniae) in the Qinghai-Tibet plateau of China.</title>
        <authorList>
            <person name="Tian Z."/>
        </authorList>
    </citation>
    <scope>NUCLEOTIDE SEQUENCE [LARGE SCALE GENOMIC DNA]</scope>
    <source>
        <strain evidence="9 10">DSM 21501</strain>
    </source>
</reference>
<evidence type="ECO:0000259" key="8">
    <source>
        <dbReference type="PROSITE" id="PS50850"/>
    </source>
</evidence>
<feature type="transmembrane region" description="Helical" evidence="7">
    <location>
        <begin position="63"/>
        <end position="83"/>
    </location>
</feature>
<keyword evidence="2" id="KW-0813">Transport</keyword>
<feature type="domain" description="Major facilitator superfamily (MFS) profile" evidence="8">
    <location>
        <begin position="1"/>
        <end position="377"/>
    </location>
</feature>
<feature type="transmembrane region" description="Helical" evidence="7">
    <location>
        <begin position="231"/>
        <end position="252"/>
    </location>
</feature>
<dbReference type="EMBL" id="WHJE01000212">
    <property type="protein sequence ID" value="KAE8762251.1"/>
    <property type="molecule type" value="Genomic_DNA"/>
</dbReference>
<accession>A0A7J5UIZ0</accession>
<feature type="transmembrane region" description="Helical" evidence="7">
    <location>
        <begin position="30"/>
        <end position="51"/>
    </location>
</feature>
<dbReference type="SUPFAM" id="SSF103473">
    <property type="entry name" value="MFS general substrate transporter"/>
    <property type="match status" value="1"/>
</dbReference>
<feature type="transmembrane region" description="Helical" evidence="7">
    <location>
        <begin position="293"/>
        <end position="318"/>
    </location>
</feature>
<evidence type="ECO:0000256" key="6">
    <source>
        <dbReference type="ARBA" id="ARBA00023136"/>
    </source>
</evidence>
<dbReference type="GO" id="GO:0022857">
    <property type="term" value="F:transmembrane transporter activity"/>
    <property type="evidence" value="ECO:0007669"/>
    <property type="project" value="InterPro"/>
</dbReference>
<keyword evidence="10" id="KW-1185">Reference proteome</keyword>
<evidence type="ECO:0000256" key="4">
    <source>
        <dbReference type="ARBA" id="ARBA00022692"/>
    </source>
</evidence>
<evidence type="ECO:0000256" key="3">
    <source>
        <dbReference type="ARBA" id="ARBA00022475"/>
    </source>
</evidence>
<keyword evidence="3" id="KW-1003">Cell membrane</keyword>
<keyword evidence="6 7" id="KW-0472">Membrane</keyword>
<dbReference type="GO" id="GO:0005886">
    <property type="term" value="C:plasma membrane"/>
    <property type="evidence" value="ECO:0007669"/>
    <property type="project" value="UniProtKB-SubCell"/>
</dbReference>
<organism evidence="9 10">
    <name type="scientific">Georgenia thermotolerans</name>
    <dbReference type="NCBI Taxonomy" id="527326"/>
    <lineage>
        <taxon>Bacteria</taxon>
        <taxon>Bacillati</taxon>
        <taxon>Actinomycetota</taxon>
        <taxon>Actinomycetes</taxon>
        <taxon>Micrococcales</taxon>
        <taxon>Bogoriellaceae</taxon>
        <taxon>Georgenia</taxon>
    </lineage>
</organism>
<evidence type="ECO:0000256" key="5">
    <source>
        <dbReference type="ARBA" id="ARBA00022989"/>
    </source>
</evidence>
<feature type="transmembrane region" description="Helical" evidence="7">
    <location>
        <begin position="127"/>
        <end position="148"/>
    </location>
</feature>
<dbReference type="InterPro" id="IPR036259">
    <property type="entry name" value="MFS_trans_sf"/>
</dbReference>
<keyword evidence="4 7" id="KW-0812">Transmembrane</keyword>
<dbReference type="InterPro" id="IPR050171">
    <property type="entry name" value="MFS_Transporters"/>
</dbReference>
<dbReference type="AlphaFoldDB" id="A0A7J5UIZ0"/>
<feature type="transmembrane region" description="Helical" evidence="7">
    <location>
        <begin position="198"/>
        <end position="219"/>
    </location>
</feature>
<feature type="transmembrane region" description="Helical" evidence="7">
    <location>
        <begin position="264"/>
        <end position="287"/>
    </location>
</feature>
<dbReference type="InterPro" id="IPR001958">
    <property type="entry name" value="Tet-R_TetA/multi-R_MdtG-like"/>
</dbReference>
<feature type="transmembrane region" description="Helical" evidence="7">
    <location>
        <begin position="154"/>
        <end position="177"/>
    </location>
</feature>
<comment type="caution">
    <text evidence="9">The sequence shown here is derived from an EMBL/GenBank/DDBJ whole genome shotgun (WGS) entry which is preliminary data.</text>
</comment>
<evidence type="ECO:0000256" key="2">
    <source>
        <dbReference type="ARBA" id="ARBA00022448"/>
    </source>
</evidence>
<dbReference type="Pfam" id="PF07690">
    <property type="entry name" value="MFS_1"/>
    <property type="match status" value="1"/>
</dbReference>
<sequence length="388" mass="37336">MAPLFAAGFTTAFGAHAVAASLGTERSLSLLGLGVVVAAYDVAEVVFKPVFGTWADTVGPRRILLGGLAGFALASAAGALLVPGGDVAGLAVVRLAQGTAASAFSPAASAMVAALRPATAGGAFGGYGALKSLGHALGPLVGGVLVWAGGFPALFTVLALLAAVVALWIALAVPRVAPVPRARQTVLDLARRVTTPDFLAPTLVLAATAGALSVGVGYLPVLGTRAGLSPVLTGAVVSLLAVAAAAVQPWAGRAYDRRDLTLRAGIVVGLGLIALGATLAATAPLWGTVAGTVGAAVAIGLGVGLATPVGFAAVAASAPTGRLGQTMGAAEVGRETGDAAGPLLVGAVAGAASLAAGLAAFAAVTVLVVAATLRTTRPRPDGARGGSP</sequence>
<dbReference type="PROSITE" id="PS50850">
    <property type="entry name" value="MFS"/>
    <property type="match status" value="1"/>
</dbReference>
<dbReference type="InterPro" id="IPR020846">
    <property type="entry name" value="MFS_dom"/>
</dbReference>
<dbReference type="InterPro" id="IPR011701">
    <property type="entry name" value="MFS"/>
</dbReference>
<proteinExistence type="predicted"/>
<feature type="transmembrane region" description="Helical" evidence="7">
    <location>
        <begin position="95"/>
        <end position="115"/>
    </location>
</feature>
<dbReference type="Gene3D" id="1.20.1250.20">
    <property type="entry name" value="MFS general substrate transporter like domains"/>
    <property type="match status" value="1"/>
</dbReference>
<evidence type="ECO:0000256" key="7">
    <source>
        <dbReference type="SAM" id="Phobius"/>
    </source>
</evidence>
<evidence type="ECO:0000313" key="9">
    <source>
        <dbReference type="EMBL" id="KAE8762251.1"/>
    </source>
</evidence>
<gene>
    <name evidence="9" type="ORF">GB883_20320</name>
</gene>
<dbReference type="OrthoDB" id="9814303at2"/>
<keyword evidence="5 7" id="KW-1133">Transmembrane helix</keyword>
<evidence type="ECO:0000313" key="10">
    <source>
        <dbReference type="Proteomes" id="UP000451860"/>
    </source>
</evidence>
<protein>
    <submittedName>
        <fullName evidence="9">MFS transporter</fullName>
    </submittedName>
</protein>
<comment type="subcellular location">
    <subcellularLocation>
        <location evidence="1">Cell membrane</location>
        <topology evidence="1">Multi-pass membrane protein</topology>
    </subcellularLocation>
</comment>
<dbReference type="Proteomes" id="UP000451860">
    <property type="component" value="Unassembled WGS sequence"/>
</dbReference>
<feature type="transmembrane region" description="Helical" evidence="7">
    <location>
        <begin position="339"/>
        <end position="371"/>
    </location>
</feature>